<dbReference type="AlphaFoldDB" id="A0A172XRF9"/>
<dbReference type="Proteomes" id="UP000077824">
    <property type="component" value="Chromosome"/>
</dbReference>
<dbReference type="RefSeq" id="WP_066751071.1">
    <property type="nucleotide sequence ID" value="NZ_CP015199.1"/>
</dbReference>
<dbReference type="EMBL" id="CP015199">
    <property type="protein sequence ID" value="ANF49617.1"/>
    <property type="molecule type" value="Genomic_DNA"/>
</dbReference>
<dbReference type="OrthoDB" id="658938at2"/>
<evidence type="ECO:0008006" key="4">
    <source>
        <dbReference type="Google" id="ProtNLM"/>
    </source>
</evidence>
<keyword evidence="3" id="KW-1185">Reference proteome</keyword>
<keyword evidence="1" id="KW-0732">Signal</keyword>
<feature type="signal peptide" evidence="1">
    <location>
        <begin position="1"/>
        <end position="18"/>
    </location>
</feature>
<dbReference type="STRING" id="1685010.A0O34_03225"/>
<sequence>MKKTTILIATVLGFVANAQSWNLTGNGATSPTTNFLGTTDNQPLVFKTNNIEWMKINTKGRLIFQNIDSGSGLDNNLFLGGGNDNFVGFANTSVGIGALVSNIGGGANTAVGANSLRANISGGQNTAIGVNANANSTIATANTAVGGNAINGLGTSKANTAVGFAALARYNATVNDNIENNTAIGYGAMSGTNSGVGNSALGKRALSGVSSGNNNIGIGIETGNNIAAGNENIVIGNNLNVLTSGGNNQLNIGNWIIGNNGTIGIGQFTNQLPADGVSQDGEKYKLFVKDGIRTEKVKVDIASSNGWADYVFEKGYKLMPLNDLQKFIDKNGHLPEVPTTEQAIQNGIELKEMNILLLKKVEELTLHLIEQNKELIIQKEEIQTLKKEIRCSK</sequence>
<accession>A0A172XRF9</accession>
<dbReference type="KEGG" id="chh:A0O34_03225"/>
<gene>
    <name evidence="2" type="ORF">A0O34_03225</name>
</gene>
<protein>
    <recommendedName>
        <fullName evidence="4">Peptidase S74 domain-containing protein</fullName>
    </recommendedName>
</protein>
<evidence type="ECO:0000313" key="2">
    <source>
        <dbReference type="EMBL" id="ANF49617.1"/>
    </source>
</evidence>
<reference evidence="2 3" key="1">
    <citation type="submission" date="2016-04" db="EMBL/GenBank/DDBJ databases">
        <title>Complete Genome Sequence of Chryseobacterium sp. IHBB 10212.</title>
        <authorList>
            <person name="Pal M."/>
            <person name="Swarnkar M.K."/>
            <person name="Kaushal K."/>
            <person name="Chhibber S."/>
            <person name="Singh A.K."/>
            <person name="Gulati A."/>
        </authorList>
    </citation>
    <scope>NUCLEOTIDE SEQUENCE [LARGE SCALE GENOMIC DNA]</scope>
    <source>
        <strain evidence="2 3">IHBB 10212</strain>
    </source>
</reference>
<evidence type="ECO:0000256" key="1">
    <source>
        <dbReference type="SAM" id="SignalP"/>
    </source>
</evidence>
<feature type="chain" id="PRO_5008003637" description="Peptidase S74 domain-containing protein" evidence="1">
    <location>
        <begin position="19"/>
        <end position="393"/>
    </location>
</feature>
<organism evidence="2 3">
    <name type="scientific">Chryseobacterium glaciei</name>
    <dbReference type="NCBI Taxonomy" id="1685010"/>
    <lineage>
        <taxon>Bacteria</taxon>
        <taxon>Pseudomonadati</taxon>
        <taxon>Bacteroidota</taxon>
        <taxon>Flavobacteriia</taxon>
        <taxon>Flavobacteriales</taxon>
        <taxon>Weeksellaceae</taxon>
        <taxon>Chryseobacterium group</taxon>
        <taxon>Chryseobacterium</taxon>
    </lineage>
</organism>
<name>A0A172XRF9_9FLAO</name>
<proteinExistence type="predicted"/>
<evidence type="ECO:0000313" key="3">
    <source>
        <dbReference type="Proteomes" id="UP000077824"/>
    </source>
</evidence>